<evidence type="ECO:0000313" key="1">
    <source>
        <dbReference type="EMBL" id="QEE15002.2"/>
    </source>
</evidence>
<accession>A0A5B9D7F0</accession>
<dbReference type="Proteomes" id="UP000321408">
    <property type="component" value="Chromosome"/>
</dbReference>
<sequence>MGLFYDILLLQFFGLITVKICNFVKDRFDLIDQICDIFLKTGIYIRELCHFAVSKLLLVPIDWSDLNFNNKKGRRNIDFDLTPEYVERLSFLKEFLIVTAPIWIGTYLTYKLSDWYRIADGMIFRILIIIGFIIILCFIRPTLADYGGIFTAIMEKPFHFLKQLIFLGASYLIYIYNYDYFYNKLPHYHYLFDFVLLLSLEGILELIMITIGFIIRKLGSLSNNDLIMSRRVSRMVRRDSINEMFPSRRRRKKEKAQMDYLRSRFDRLPDDDETVAEEFAEAMIQNNKMMIDLKNNGIDSE</sequence>
<organism evidence="1 2">
    <name type="scientific">Promethearchaeum syntrophicum</name>
    <dbReference type="NCBI Taxonomy" id="2594042"/>
    <lineage>
        <taxon>Archaea</taxon>
        <taxon>Promethearchaeati</taxon>
        <taxon>Promethearchaeota</taxon>
        <taxon>Promethearchaeia</taxon>
        <taxon>Promethearchaeales</taxon>
        <taxon>Promethearchaeaceae</taxon>
        <taxon>Promethearchaeum</taxon>
    </lineage>
</organism>
<dbReference type="AlphaFoldDB" id="A0A5B9D7F0"/>
<reference evidence="1 2" key="2">
    <citation type="journal article" date="2024" name="Int. J. Syst. Evol. Microbiol.">
        <title>Promethearchaeum syntrophicum gen. nov., sp. nov., an anaerobic, obligately syntrophic archaeon, the first isolate of the lineage 'Asgard' archaea, and proposal of the new archaeal phylum Promethearchaeota phyl. nov. and kingdom Promethearchaeati regn. nov.</title>
        <authorList>
            <person name="Imachi H."/>
            <person name="Nobu M.K."/>
            <person name="Kato S."/>
            <person name="Takaki Y."/>
            <person name="Miyazaki M."/>
            <person name="Miyata M."/>
            <person name="Ogawara M."/>
            <person name="Saito Y."/>
            <person name="Sakai S."/>
            <person name="Tahara Y.O."/>
            <person name="Takano Y."/>
            <person name="Tasumi E."/>
            <person name="Uematsu K."/>
            <person name="Yoshimura T."/>
            <person name="Itoh T."/>
            <person name="Ohkuma M."/>
            <person name="Takai K."/>
        </authorList>
    </citation>
    <scope>NUCLEOTIDE SEQUENCE [LARGE SCALE GENOMIC DNA]</scope>
    <source>
        <strain evidence="1 2">MK-D1</strain>
    </source>
</reference>
<reference evidence="1 2" key="1">
    <citation type="journal article" date="2020" name="Nature">
        <title>Isolation of an archaeon at the prokaryote-eukaryote interface.</title>
        <authorList>
            <person name="Imachi H."/>
            <person name="Nobu M.K."/>
            <person name="Nakahara N."/>
            <person name="Morono Y."/>
            <person name="Ogawara M."/>
            <person name="Takaki Y."/>
            <person name="Takano Y."/>
            <person name="Uematsu K."/>
            <person name="Ikuta T."/>
            <person name="Ito M."/>
            <person name="Matsui Y."/>
            <person name="Miyazaki M."/>
            <person name="Murata K."/>
            <person name="Saito Y."/>
            <person name="Sakai S."/>
            <person name="Song C."/>
            <person name="Tasumi E."/>
            <person name="Yamanaka Y."/>
            <person name="Yamaguchi T."/>
            <person name="Kamagata Y."/>
            <person name="Tamaki H."/>
            <person name="Takai K."/>
        </authorList>
    </citation>
    <scope>NUCLEOTIDE SEQUENCE [LARGE SCALE GENOMIC DNA]</scope>
    <source>
        <strain evidence="1 2">MK-D1</strain>
    </source>
</reference>
<dbReference type="KEGG" id="psyt:DSAG12_00825"/>
<name>A0A5B9D7F0_9ARCH</name>
<gene>
    <name evidence="1" type="ORF">DSAG12_00825</name>
</gene>
<evidence type="ECO:0000313" key="2">
    <source>
        <dbReference type="Proteomes" id="UP000321408"/>
    </source>
</evidence>
<protein>
    <recommendedName>
        <fullName evidence="3">Transmembrane protein</fullName>
    </recommendedName>
</protein>
<dbReference type="EMBL" id="CP042905">
    <property type="protein sequence ID" value="QEE15002.2"/>
    <property type="molecule type" value="Genomic_DNA"/>
</dbReference>
<keyword evidence="2" id="KW-1185">Reference proteome</keyword>
<evidence type="ECO:0008006" key="3">
    <source>
        <dbReference type="Google" id="ProtNLM"/>
    </source>
</evidence>
<proteinExistence type="predicted"/>